<gene>
    <name evidence="1" type="ORF">NT6N_30500</name>
</gene>
<accession>A0AAT9FPT4</accession>
<sequence length="274" mass="32092">MKEKNDLPTYSDEEFDRKSRELWTGYRRLHEETLRNPSYNKVRRLVHDMMTLVNKLAEPVNNSDELTTSLYYQYEDNRLGTQDTRATRNEYLREYASSRYMWPCVVEIHKGMSGMTFPRSKDNSSGLEKFLTTMSLGESLPGKATGYNNNEGTTFSHNGKRTFSGYVINEIETIMLYARDCLNKQEKGEDLSNLDQWLKTAMDIRAFSSATIDAWLQLFVDKIKEEYSGHLEHEWELFQHLQRGFEKWRDCNGGGSYEGYVRKRVKAEMKKIAS</sequence>
<proteinExistence type="predicted"/>
<reference evidence="1" key="1">
    <citation type="submission" date="2024-07" db="EMBL/GenBank/DDBJ databases">
        <title>Complete genome sequence of Verrucomicrobiaceae bacterium NT6N.</title>
        <authorList>
            <person name="Huang C."/>
            <person name="Takami H."/>
            <person name="Hamasaki K."/>
        </authorList>
    </citation>
    <scope>NUCLEOTIDE SEQUENCE</scope>
    <source>
        <strain evidence="1">NT6N</strain>
    </source>
</reference>
<evidence type="ECO:0000313" key="1">
    <source>
        <dbReference type="EMBL" id="BDS08010.1"/>
    </source>
</evidence>
<dbReference type="KEGG" id="osu:NT6N_30500"/>
<protein>
    <submittedName>
        <fullName evidence="1">Uncharacterized protein</fullName>
    </submittedName>
</protein>
<dbReference type="AlphaFoldDB" id="A0AAT9FPT4"/>
<name>A0AAT9FPT4_9BACT</name>
<organism evidence="1">
    <name type="scientific">Oceaniferula spumae</name>
    <dbReference type="NCBI Taxonomy" id="2979115"/>
    <lineage>
        <taxon>Bacteria</taxon>
        <taxon>Pseudomonadati</taxon>
        <taxon>Verrucomicrobiota</taxon>
        <taxon>Verrucomicrobiia</taxon>
        <taxon>Verrucomicrobiales</taxon>
        <taxon>Verrucomicrobiaceae</taxon>
        <taxon>Oceaniferula</taxon>
    </lineage>
</organism>
<dbReference type="EMBL" id="AP026866">
    <property type="protein sequence ID" value="BDS08010.1"/>
    <property type="molecule type" value="Genomic_DNA"/>
</dbReference>